<evidence type="ECO:0000256" key="1">
    <source>
        <dbReference type="SAM" id="Phobius"/>
    </source>
</evidence>
<organism evidence="2 3">
    <name type="scientific">Australozyma saopauloensis</name>
    <dbReference type="NCBI Taxonomy" id="291208"/>
    <lineage>
        <taxon>Eukaryota</taxon>
        <taxon>Fungi</taxon>
        <taxon>Dikarya</taxon>
        <taxon>Ascomycota</taxon>
        <taxon>Saccharomycotina</taxon>
        <taxon>Pichiomycetes</taxon>
        <taxon>Metschnikowiaceae</taxon>
        <taxon>Australozyma</taxon>
    </lineage>
</organism>
<sequence>MTESFHSFSSSFRSNVLTDYTPGFASLSGKAFQRHAFPRFQPKAAELAQGAARRPIKPGRICSPAEAQNPTHASANHMHCPASEATVWHRHTPTGRRIMYAFLFMRQIFSMLCLFPTGILFFQSEYLRFVDFFLETTGVNSSHLPKLEPVAPPPIQLLCCSFLSYRSYSSFLLIHCHTR</sequence>
<evidence type="ECO:0000313" key="2">
    <source>
        <dbReference type="EMBL" id="WPK23271.1"/>
    </source>
</evidence>
<dbReference type="KEGG" id="asau:88171575"/>
<keyword evidence="1" id="KW-0812">Transmembrane</keyword>
<evidence type="ECO:0000313" key="3">
    <source>
        <dbReference type="Proteomes" id="UP001338582"/>
    </source>
</evidence>
<keyword evidence="1" id="KW-1133">Transmembrane helix</keyword>
<protein>
    <submittedName>
        <fullName evidence="2">Uncharacterized protein</fullName>
    </submittedName>
</protein>
<reference evidence="2 3" key="1">
    <citation type="submission" date="2023-10" db="EMBL/GenBank/DDBJ databases">
        <title>Draft Genome Sequence of Candida saopaulonensis from a very Premature Infant with Sepsis.</title>
        <authorList>
            <person name="Ning Y."/>
            <person name="Dai R."/>
            <person name="Xiao M."/>
            <person name="Xu Y."/>
            <person name="Yan Q."/>
            <person name="Zhang L."/>
        </authorList>
    </citation>
    <scope>NUCLEOTIDE SEQUENCE [LARGE SCALE GENOMIC DNA]</scope>
    <source>
        <strain evidence="2 3">19XY460</strain>
    </source>
</reference>
<dbReference type="AlphaFoldDB" id="A0AAX4H508"/>
<dbReference type="EMBL" id="CP138894">
    <property type="protein sequence ID" value="WPK23271.1"/>
    <property type="molecule type" value="Genomic_DNA"/>
</dbReference>
<accession>A0AAX4H508</accession>
<name>A0AAX4H508_9ASCO</name>
<feature type="transmembrane region" description="Helical" evidence="1">
    <location>
        <begin position="98"/>
        <end position="122"/>
    </location>
</feature>
<gene>
    <name evidence="2" type="ORF">PUMCH_000506</name>
</gene>
<dbReference type="GeneID" id="88171575"/>
<proteinExistence type="predicted"/>
<dbReference type="Proteomes" id="UP001338582">
    <property type="component" value="Chromosome 1"/>
</dbReference>
<dbReference type="RefSeq" id="XP_062875658.1">
    <property type="nucleotide sequence ID" value="XM_063019588.1"/>
</dbReference>
<keyword evidence="1" id="KW-0472">Membrane</keyword>
<keyword evidence="3" id="KW-1185">Reference proteome</keyword>